<protein>
    <submittedName>
        <fullName evidence="1">Uncharacterized protein</fullName>
    </submittedName>
</protein>
<evidence type="ECO:0000313" key="1">
    <source>
        <dbReference type="EMBL" id="OGK17441.1"/>
    </source>
</evidence>
<evidence type="ECO:0000313" key="2">
    <source>
        <dbReference type="Proteomes" id="UP000176850"/>
    </source>
</evidence>
<proteinExistence type="predicted"/>
<reference evidence="1 2" key="1">
    <citation type="journal article" date="2016" name="Nat. Commun.">
        <title>Thousands of microbial genomes shed light on interconnected biogeochemical processes in an aquifer system.</title>
        <authorList>
            <person name="Anantharaman K."/>
            <person name="Brown C.T."/>
            <person name="Hug L.A."/>
            <person name="Sharon I."/>
            <person name="Castelle C.J."/>
            <person name="Probst A.J."/>
            <person name="Thomas B.C."/>
            <person name="Singh A."/>
            <person name="Wilkins M.J."/>
            <person name="Karaoz U."/>
            <person name="Brodie E.L."/>
            <person name="Williams K.H."/>
            <person name="Hubbard S.S."/>
            <person name="Banfield J.F."/>
        </authorList>
    </citation>
    <scope>NUCLEOTIDE SEQUENCE [LARGE SCALE GENOMIC DNA]</scope>
</reference>
<sequence length="220" mass="24537">MSEDTKRPAIRELAGVFARDLRKSDSGRTSELSESLGFLFAEKAERDTRAEDFEAVNARINQLIESPDAIPSKFRDVANLADLLSGDPIPSLEEARNKFYQDPKVAEVVTRTIQKAAKEYTAWANVNWTYPSLGTPSSGALIEGFGAFLQTLHGKEGINRAYVMSFEEVLISERPDSPLAADVIGWRMVEEKFSFPQELHQIIDALSQKYHILASSVKID</sequence>
<dbReference type="AlphaFoldDB" id="A0A1F7GEU2"/>
<dbReference type="EMBL" id="MFZH01000046">
    <property type="protein sequence ID" value="OGK17441.1"/>
    <property type="molecule type" value="Genomic_DNA"/>
</dbReference>
<organism evidence="1 2">
    <name type="scientific">Candidatus Roizmanbacteria bacterium RIFCSPHIGHO2_01_FULL_39_24</name>
    <dbReference type="NCBI Taxonomy" id="1802032"/>
    <lineage>
        <taxon>Bacteria</taxon>
        <taxon>Candidatus Roizmaniibacteriota</taxon>
    </lineage>
</organism>
<name>A0A1F7GEU2_9BACT</name>
<accession>A0A1F7GEU2</accession>
<gene>
    <name evidence="1" type="ORF">A2799_03240</name>
</gene>
<dbReference type="Proteomes" id="UP000176850">
    <property type="component" value="Unassembled WGS sequence"/>
</dbReference>
<comment type="caution">
    <text evidence="1">The sequence shown here is derived from an EMBL/GenBank/DDBJ whole genome shotgun (WGS) entry which is preliminary data.</text>
</comment>